<dbReference type="Gene3D" id="3.40.50.2300">
    <property type="match status" value="1"/>
</dbReference>
<evidence type="ECO:0000256" key="1">
    <source>
        <dbReference type="ARBA" id="ARBA00022553"/>
    </source>
</evidence>
<dbReference type="Proteomes" id="UP000305654">
    <property type="component" value="Unassembled WGS sequence"/>
</dbReference>
<dbReference type="SMART" id="SM00448">
    <property type="entry name" value="REC"/>
    <property type="match status" value="1"/>
</dbReference>
<keyword evidence="1 6" id="KW-0597">Phosphoprotein</keyword>
<evidence type="ECO:0000259" key="10">
    <source>
        <dbReference type="PROSITE" id="PS51755"/>
    </source>
</evidence>
<dbReference type="RefSeq" id="WP_138326256.1">
    <property type="nucleotide sequence ID" value="NZ_VCDI01000003.1"/>
</dbReference>
<dbReference type="SUPFAM" id="SSF52172">
    <property type="entry name" value="CheY-like"/>
    <property type="match status" value="1"/>
</dbReference>
<dbReference type="InterPro" id="IPR036388">
    <property type="entry name" value="WH-like_DNA-bd_sf"/>
</dbReference>
<dbReference type="OrthoDB" id="9802426at2"/>
<dbReference type="InterPro" id="IPR001789">
    <property type="entry name" value="Sig_transdc_resp-reg_receiver"/>
</dbReference>
<evidence type="ECO:0000313" key="12">
    <source>
        <dbReference type="Proteomes" id="UP000305654"/>
    </source>
</evidence>
<keyword evidence="2" id="KW-0902">Two-component regulatory system</keyword>
<feature type="modified residue" description="4-aspartylphosphate" evidence="6">
    <location>
        <position position="51"/>
    </location>
</feature>
<dbReference type="InterPro" id="IPR016032">
    <property type="entry name" value="Sig_transdc_resp-reg_C-effctor"/>
</dbReference>
<dbReference type="PANTHER" id="PTHR48111">
    <property type="entry name" value="REGULATOR OF RPOS"/>
    <property type="match status" value="1"/>
</dbReference>
<organism evidence="11 12">
    <name type="scientific">Lichenicoccus roseus</name>
    <dbReference type="NCBI Taxonomy" id="2683649"/>
    <lineage>
        <taxon>Bacteria</taxon>
        <taxon>Pseudomonadati</taxon>
        <taxon>Pseudomonadota</taxon>
        <taxon>Alphaproteobacteria</taxon>
        <taxon>Acetobacterales</taxon>
        <taxon>Acetobacteraceae</taxon>
        <taxon>Lichenicoccus</taxon>
    </lineage>
</organism>
<dbReference type="Pfam" id="PF00072">
    <property type="entry name" value="Response_reg"/>
    <property type="match status" value="1"/>
</dbReference>
<dbReference type="EMBL" id="VCDI01000003">
    <property type="protein sequence ID" value="TLU72796.1"/>
    <property type="molecule type" value="Genomic_DNA"/>
</dbReference>
<dbReference type="PANTHER" id="PTHR48111:SF1">
    <property type="entry name" value="TWO-COMPONENT RESPONSE REGULATOR ORR33"/>
    <property type="match status" value="1"/>
</dbReference>
<evidence type="ECO:0000313" key="11">
    <source>
        <dbReference type="EMBL" id="TLU72796.1"/>
    </source>
</evidence>
<protein>
    <submittedName>
        <fullName evidence="11">Response regulator transcription factor</fullName>
    </submittedName>
</protein>
<dbReference type="InterPro" id="IPR039420">
    <property type="entry name" value="WalR-like"/>
</dbReference>
<evidence type="ECO:0000256" key="4">
    <source>
        <dbReference type="ARBA" id="ARBA00023125"/>
    </source>
</evidence>
<dbReference type="InterPro" id="IPR001867">
    <property type="entry name" value="OmpR/PhoB-type_DNA-bd"/>
</dbReference>
<dbReference type="GO" id="GO:0000156">
    <property type="term" value="F:phosphorelay response regulator activity"/>
    <property type="evidence" value="ECO:0007669"/>
    <property type="project" value="TreeGrafter"/>
</dbReference>
<dbReference type="GO" id="GO:0032993">
    <property type="term" value="C:protein-DNA complex"/>
    <property type="evidence" value="ECO:0007669"/>
    <property type="project" value="TreeGrafter"/>
</dbReference>
<evidence type="ECO:0000259" key="9">
    <source>
        <dbReference type="PROSITE" id="PS50110"/>
    </source>
</evidence>
<dbReference type="CDD" id="cd00383">
    <property type="entry name" value="trans_reg_C"/>
    <property type="match status" value="1"/>
</dbReference>
<evidence type="ECO:0000256" key="2">
    <source>
        <dbReference type="ARBA" id="ARBA00023012"/>
    </source>
</evidence>
<keyword evidence="3" id="KW-0805">Transcription regulation</keyword>
<dbReference type="SUPFAM" id="SSF46894">
    <property type="entry name" value="C-terminal effector domain of the bipartite response regulators"/>
    <property type="match status" value="1"/>
</dbReference>
<dbReference type="Gene3D" id="1.10.10.10">
    <property type="entry name" value="Winged helix-like DNA-binding domain superfamily/Winged helix DNA-binding domain"/>
    <property type="match status" value="1"/>
</dbReference>
<feature type="DNA-binding region" description="OmpR/PhoB-type" evidence="7">
    <location>
        <begin position="125"/>
        <end position="224"/>
    </location>
</feature>
<dbReference type="SMART" id="SM00862">
    <property type="entry name" value="Trans_reg_C"/>
    <property type="match status" value="1"/>
</dbReference>
<keyword evidence="4 7" id="KW-0238">DNA-binding</keyword>
<dbReference type="PROSITE" id="PS50110">
    <property type="entry name" value="RESPONSE_REGULATORY"/>
    <property type="match status" value="1"/>
</dbReference>
<dbReference type="AlphaFoldDB" id="A0A5R9JBN1"/>
<reference evidence="11 12" key="1">
    <citation type="submission" date="2019-05" db="EMBL/GenBank/DDBJ databases">
        <authorList>
            <person name="Pankratov T."/>
            <person name="Grouzdev D."/>
        </authorList>
    </citation>
    <scope>NUCLEOTIDE SEQUENCE [LARGE SCALE GENOMIC DNA]</scope>
    <source>
        <strain evidence="11 12">KEBCLARHB70R</strain>
    </source>
</reference>
<name>A0A5R9JBN1_9PROT</name>
<sequence>MRVLLVEDHRALREMMTAHLRGGGFVTDAVARGDEALAAASTSIYDVVVLDLGLPDLDGITVLRTLRAGPAADVPVLVLTARDAIGDRVQGLDAGADDYLLKPFDLNEFDARLRSVLRRPGLRRTTVLDLGILTFDAEAREARIRGVLLDLSRRELSLLEELVRAVGRTVVRDMLEDRLYGLSDAVSGNALEAAVSRLRRHLARAGGEDIVIETIRGIGYRLVVRGPVAPDPAAPDPAAPDPAAPDPADA</sequence>
<proteinExistence type="predicted"/>
<keyword evidence="5" id="KW-0804">Transcription</keyword>
<feature type="domain" description="OmpR/PhoB-type" evidence="10">
    <location>
        <begin position="125"/>
        <end position="224"/>
    </location>
</feature>
<evidence type="ECO:0000256" key="5">
    <source>
        <dbReference type="ARBA" id="ARBA00023163"/>
    </source>
</evidence>
<dbReference type="GO" id="GO:0000976">
    <property type="term" value="F:transcription cis-regulatory region binding"/>
    <property type="evidence" value="ECO:0007669"/>
    <property type="project" value="TreeGrafter"/>
</dbReference>
<gene>
    <name evidence="11" type="ORF">FE263_12335</name>
</gene>
<evidence type="ECO:0000256" key="6">
    <source>
        <dbReference type="PROSITE-ProRule" id="PRU00169"/>
    </source>
</evidence>
<dbReference type="InterPro" id="IPR011006">
    <property type="entry name" value="CheY-like_superfamily"/>
</dbReference>
<accession>A0A5R9JBN1</accession>
<evidence type="ECO:0000256" key="7">
    <source>
        <dbReference type="PROSITE-ProRule" id="PRU01091"/>
    </source>
</evidence>
<evidence type="ECO:0000256" key="3">
    <source>
        <dbReference type="ARBA" id="ARBA00023015"/>
    </source>
</evidence>
<feature type="region of interest" description="Disordered" evidence="8">
    <location>
        <begin position="230"/>
        <end position="250"/>
    </location>
</feature>
<comment type="caution">
    <text evidence="11">The sequence shown here is derived from an EMBL/GenBank/DDBJ whole genome shotgun (WGS) entry which is preliminary data.</text>
</comment>
<dbReference type="GO" id="GO:0005829">
    <property type="term" value="C:cytosol"/>
    <property type="evidence" value="ECO:0007669"/>
    <property type="project" value="TreeGrafter"/>
</dbReference>
<dbReference type="GO" id="GO:0006355">
    <property type="term" value="P:regulation of DNA-templated transcription"/>
    <property type="evidence" value="ECO:0007669"/>
    <property type="project" value="InterPro"/>
</dbReference>
<keyword evidence="12" id="KW-1185">Reference proteome</keyword>
<feature type="domain" description="Response regulatory" evidence="9">
    <location>
        <begin position="2"/>
        <end position="117"/>
    </location>
</feature>
<dbReference type="Pfam" id="PF00486">
    <property type="entry name" value="Trans_reg_C"/>
    <property type="match status" value="1"/>
</dbReference>
<dbReference type="Gene3D" id="6.10.250.690">
    <property type="match status" value="1"/>
</dbReference>
<dbReference type="PROSITE" id="PS51755">
    <property type="entry name" value="OMPR_PHOB"/>
    <property type="match status" value="1"/>
</dbReference>
<evidence type="ECO:0000256" key="8">
    <source>
        <dbReference type="SAM" id="MobiDB-lite"/>
    </source>
</evidence>